<dbReference type="EMBL" id="CADCXU010031231">
    <property type="protein sequence ID" value="CAB0017340.1"/>
    <property type="molecule type" value="Genomic_DNA"/>
</dbReference>
<feature type="compositionally biased region" description="Basic and acidic residues" evidence="1">
    <location>
        <begin position="16"/>
        <end position="29"/>
    </location>
</feature>
<evidence type="ECO:0000313" key="3">
    <source>
        <dbReference type="Proteomes" id="UP000479000"/>
    </source>
</evidence>
<reference evidence="2 3" key="1">
    <citation type="submission" date="2020-02" db="EMBL/GenBank/DDBJ databases">
        <authorList>
            <person name="Ferguson B K."/>
        </authorList>
    </citation>
    <scope>NUCLEOTIDE SEQUENCE [LARGE SCALE GENOMIC DNA]</scope>
</reference>
<evidence type="ECO:0000313" key="2">
    <source>
        <dbReference type="EMBL" id="CAB0017340.1"/>
    </source>
</evidence>
<proteinExistence type="predicted"/>
<name>A0A6H5HH05_9HEMI</name>
<protein>
    <submittedName>
        <fullName evidence="2">Uncharacterized protein</fullName>
    </submittedName>
</protein>
<dbReference type="Proteomes" id="UP000479000">
    <property type="component" value="Unassembled WGS sequence"/>
</dbReference>
<keyword evidence="3" id="KW-1185">Reference proteome</keyword>
<dbReference type="AlphaFoldDB" id="A0A6H5HH05"/>
<feature type="non-terminal residue" evidence="2">
    <location>
        <position position="52"/>
    </location>
</feature>
<feature type="region of interest" description="Disordered" evidence="1">
    <location>
        <begin position="1"/>
        <end position="52"/>
    </location>
</feature>
<gene>
    <name evidence="2" type="ORF">NTEN_LOCUS21361</name>
</gene>
<accession>A0A6H5HH05</accession>
<organism evidence="2 3">
    <name type="scientific">Nesidiocoris tenuis</name>
    <dbReference type="NCBI Taxonomy" id="355587"/>
    <lineage>
        <taxon>Eukaryota</taxon>
        <taxon>Metazoa</taxon>
        <taxon>Ecdysozoa</taxon>
        <taxon>Arthropoda</taxon>
        <taxon>Hexapoda</taxon>
        <taxon>Insecta</taxon>
        <taxon>Pterygota</taxon>
        <taxon>Neoptera</taxon>
        <taxon>Paraneoptera</taxon>
        <taxon>Hemiptera</taxon>
        <taxon>Heteroptera</taxon>
        <taxon>Panheteroptera</taxon>
        <taxon>Cimicomorpha</taxon>
        <taxon>Miridae</taxon>
        <taxon>Dicyphina</taxon>
        <taxon>Nesidiocoris</taxon>
    </lineage>
</organism>
<sequence length="52" mass="5558">MSGQGGDQDQTCASCQDKEGIKNGRELHDKTRRGSIPDVSFMSGQGGDQDQT</sequence>
<evidence type="ECO:0000256" key="1">
    <source>
        <dbReference type="SAM" id="MobiDB-lite"/>
    </source>
</evidence>